<feature type="transmembrane region" description="Helical" evidence="2">
    <location>
        <begin position="145"/>
        <end position="171"/>
    </location>
</feature>
<protein>
    <submittedName>
        <fullName evidence="3">Uncharacterized protein</fullName>
    </submittedName>
</protein>
<feature type="region of interest" description="Disordered" evidence="1">
    <location>
        <begin position="1"/>
        <end position="22"/>
    </location>
</feature>
<keyword evidence="2" id="KW-0812">Transmembrane</keyword>
<dbReference type="Proteomes" id="UP000077069">
    <property type="component" value="Unassembled WGS sequence"/>
</dbReference>
<accession>A0A177CXT5</accession>
<keyword evidence="2" id="KW-0472">Membrane</keyword>
<evidence type="ECO:0000313" key="4">
    <source>
        <dbReference type="Proteomes" id="UP000077069"/>
    </source>
</evidence>
<keyword evidence="4" id="KW-1185">Reference proteome</keyword>
<evidence type="ECO:0000256" key="1">
    <source>
        <dbReference type="SAM" id="MobiDB-lite"/>
    </source>
</evidence>
<feature type="region of interest" description="Disordered" evidence="1">
    <location>
        <begin position="61"/>
        <end position="125"/>
    </location>
</feature>
<dbReference type="OrthoDB" id="5128805at2759"/>
<dbReference type="AlphaFoldDB" id="A0A177CXT5"/>
<sequence length="770" mass="86087">MAAGEEPVSRVDDDPRTSSDALSLHTIADADLYASQEQEDADFALALALEEQENARYARTQRNLRGEDPNRVNAAPEAPVDAQAEVAPPPYRDDPDVVVPDDNLPPYRDDPDAVPAEGEADEAVTEPAQRQAAIVRVLRKLFRTWLCILMVSTIVTITIIVVVLVLVFVYGKTPLSKEASKQAAWEASGSSDYDLRLTKLYPALEGGTKDSCKSVWNQYSRSLKCHRMILSPAWDDGDAAEASAAGADPFFYSTAVCTDECSRSINNLRRVARTCLNRTDRFDFAAYGNNGKAYFEKQKMEEGPLHAFTGLSERYRRLCRSKHNYADTKWGTCAADLWMNWGIVDGKNEAHLNGLDQFMEQTSSKKTIQGSVQKFPILLRTGTNGTTTIRIKQRSVGPGDRETTCSACTVDWLARKMRSFEFGQILDPVTGEALGLSEFREKLRSALLRCNRLEAHKVLRNMDENWTKLRWWCKDKPCIPFIDKPPLSNETMAVLHGWPDNNEGLVKIRELLEKKEAPAKVLEAAQVLYDGLKAMPCGYGFDPIIAKREILPRSHIVARLCSAPCRNALDRLRHQHHALFLDAARADRAYEGLFLYPKTAADIVERICLSTTPNAIVPIVQSPENLCAPGYAALGSPEWIFAGTYGGYPDPPIRAQVLDVFSGRMDELAVRLERHPRTCLHGDEDCARTWSKMIAESACNTCAGKIFIGADGQWKTTTEEFLKDKDVNGTAYVAAAKKGWRTCAKMYGYTFSEKEWQKKWKLRGLDVFDD</sequence>
<dbReference type="GeneID" id="28769632"/>
<reference evidence="3 4" key="1">
    <citation type="submission" date="2016-05" db="EMBL/GenBank/DDBJ databases">
        <title>Comparative analysis of secretome profiles of manganese(II)-oxidizing ascomycete fungi.</title>
        <authorList>
            <consortium name="DOE Joint Genome Institute"/>
            <person name="Zeiner C.A."/>
            <person name="Purvine S.O."/>
            <person name="Zink E.M."/>
            <person name="Wu S."/>
            <person name="Pasa-Tolic L."/>
            <person name="Chaput D.L."/>
            <person name="Haridas S."/>
            <person name="Grigoriev I.V."/>
            <person name="Santelli C.M."/>
            <person name="Hansel C.M."/>
        </authorList>
    </citation>
    <scope>NUCLEOTIDE SEQUENCE [LARGE SCALE GENOMIC DNA]</scope>
    <source>
        <strain evidence="3 4">AP3s5-JAC2a</strain>
    </source>
</reference>
<gene>
    <name evidence="3" type="ORF">CC84DRAFT_41936</name>
</gene>
<keyword evidence="2" id="KW-1133">Transmembrane helix</keyword>
<proteinExistence type="predicted"/>
<name>A0A177CXT5_9PLEO</name>
<evidence type="ECO:0000256" key="2">
    <source>
        <dbReference type="SAM" id="Phobius"/>
    </source>
</evidence>
<evidence type="ECO:0000313" key="3">
    <source>
        <dbReference type="EMBL" id="OAG11660.1"/>
    </source>
</evidence>
<feature type="compositionally biased region" description="Low complexity" evidence="1">
    <location>
        <begin position="97"/>
        <end position="106"/>
    </location>
</feature>
<dbReference type="RefSeq" id="XP_018042025.1">
    <property type="nucleotide sequence ID" value="XM_018186146.1"/>
</dbReference>
<dbReference type="InParanoid" id="A0A177CXT5"/>
<organism evidence="3 4">
    <name type="scientific">Paraphaeosphaeria sporulosa</name>
    <dbReference type="NCBI Taxonomy" id="1460663"/>
    <lineage>
        <taxon>Eukaryota</taxon>
        <taxon>Fungi</taxon>
        <taxon>Dikarya</taxon>
        <taxon>Ascomycota</taxon>
        <taxon>Pezizomycotina</taxon>
        <taxon>Dothideomycetes</taxon>
        <taxon>Pleosporomycetidae</taxon>
        <taxon>Pleosporales</taxon>
        <taxon>Massarineae</taxon>
        <taxon>Didymosphaeriaceae</taxon>
        <taxon>Paraphaeosphaeria</taxon>
    </lineage>
</organism>
<feature type="compositionally biased region" description="Basic and acidic residues" evidence="1">
    <location>
        <begin position="7"/>
        <end position="17"/>
    </location>
</feature>
<dbReference type="EMBL" id="KV441548">
    <property type="protein sequence ID" value="OAG11660.1"/>
    <property type="molecule type" value="Genomic_DNA"/>
</dbReference>